<keyword evidence="2" id="KW-0378">Hydrolase</keyword>
<dbReference type="PANTHER" id="PTHR36837:SF2">
    <property type="entry name" value="POLY(3-HYDROXYALKANOATE) POLYMERASE SUBUNIT PHAC"/>
    <property type="match status" value="1"/>
</dbReference>
<organism evidence="2 3">
    <name type="scientific">Kiloniella laminariae</name>
    <dbReference type="NCBI Taxonomy" id="454162"/>
    <lineage>
        <taxon>Bacteria</taxon>
        <taxon>Pseudomonadati</taxon>
        <taxon>Pseudomonadota</taxon>
        <taxon>Alphaproteobacteria</taxon>
        <taxon>Rhodospirillales</taxon>
        <taxon>Kiloniellaceae</taxon>
        <taxon>Kiloniella</taxon>
    </lineage>
</organism>
<evidence type="ECO:0000313" key="2">
    <source>
        <dbReference type="EMBL" id="MCZ4281624.1"/>
    </source>
</evidence>
<accession>A0ABT4LKL6</accession>
<sequence length="355" mass="38771">MSGTDAAAFSAALERAILARYQDFLQGVKLYQASGYQRSLEPKPAVWSKGAARLLDYGTTESACPLLVIPSLVNRYYILDLKEDNSFLRWLARQGFRPFVMDWGEPGSAEKDFGLDDYVGSYLSDALEAVIKITGAFPGVIGYCMGGTLAVALSQLHQDKISTAVFMASPWDFHEGQAEGGAARMRAEALVGLLPLVKVQKRLPSEILQSLFASLDQTLSLRKFSAFNRMDMSSGAAANFVALEDWLNDGVPLTEKVAEECLRDWYGQNVTGRGNWTIQGQEIRPGELEVPALSIVSLKDRIVPAASSMALAQCLPHSEILQTSLGHIGMTVSGAAQSKIWKPISDWLCSKLKNQ</sequence>
<dbReference type="PANTHER" id="PTHR36837">
    <property type="entry name" value="POLY(3-HYDROXYALKANOATE) POLYMERASE SUBUNIT PHAC"/>
    <property type="match status" value="1"/>
</dbReference>
<dbReference type="SUPFAM" id="SSF53474">
    <property type="entry name" value="alpha/beta-Hydrolases"/>
    <property type="match status" value="1"/>
</dbReference>
<evidence type="ECO:0000259" key="1">
    <source>
        <dbReference type="Pfam" id="PF00561"/>
    </source>
</evidence>
<gene>
    <name evidence="2" type="ORF">O4H49_12610</name>
</gene>
<proteinExistence type="predicted"/>
<dbReference type="Gene3D" id="3.40.50.1820">
    <property type="entry name" value="alpha/beta hydrolase"/>
    <property type="match status" value="1"/>
</dbReference>
<dbReference type="RefSeq" id="WP_269423789.1">
    <property type="nucleotide sequence ID" value="NZ_JAPWGY010000004.1"/>
</dbReference>
<dbReference type="EMBL" id="JAPWGY010000004">
    <property type="protein sequence ID" value="MCZ4281624.1"/>
    <property type="molecule type" value="Genomic_DNA"/>
</dbReference>
<dbReference type="Proteomes" id="UP001069802">
    <property type="component" value="Unassembled WGS sequence"/>
</dbReference>
<dbReference type="InterPro" id="IPR029058">
    <property type="entry name" value="AB_hydrolase_fold"/>
</dbReference>
<dbReference type="Pfam" id="PF00561">
    <property type="entry name" value="Abhydrolase_1"/>
    <property type="match status" value="1"/>
</dbReference>
<protein>
    <submittedName>
        <fullName evidence="2">Alpha/beta fold hydrolase</fullName>
    </submittedName>
</protein>
<evidence type="ECO:0000313" key="3">
    <source>
        <dbReference type="Proteomes" id="UP001069802"/>
    </source>
</evidence>
<keyword evidence="3" id="KW-1185">Reference proteome</keyword>
<dbReference type="GO" id="GO:0016787">
    <property type="term" value="F:hydrolase activity"/>
    <property type="evidence" value="ECO:0007669"/>
    <property type="project" value="UniProtKB-KW"/>
</dbReference>
<comment type="caution">
    <text evidence="2">The sequence shown here is derived from an EMBL/GenBank/DDBJ whole genome shotgun (WGS) entry which is preliminary data.</text>
</comment>
<dbReference type="InterPro" id="IPR000073">
    <property type="entry name" value="AB_hydrolase_1"/>
</dbReference>
<dbReference type="InterPro" id="IPR051321">
    <property type="entry name" value="PHA/PHB_synthase"/>
</dbReference>
<name>A0ABT4LKL6_9PROT</name>
<feature type="domain" description="AB hydrolase-1" evidence="1">
    <location>
        <begin position="87"/>
        <end position="318"/>
    </location>
</feature>
<reference evidence="2" key="1">
    <citation type="submission" date="2022-12" db="EMBL/GenBank/DDBJ databases">
        <title>Bacterial isolates from different developmental stages of Nematostella vectensis.</title>
        <authorList>
            <person name="Fraune S."/>
        </authorList>
    </citation>
    <scope>NUCLEOTIDE SEQUENCE</scope>
    <source>
        <strain evidence="2">G21630-S1</strain>
    </source>
</reference>